<feature type="transmembrane region" description="Helical" evidence="6">
    <location>
        <begin position="499"/>
        <end position="522"/>
    </location>
</feature>
<dbReference type="Proteomes" id="UP000781932">
    <property type="component" value="Unassembled WGS sequence"/>
</dbReference>
<organism evidence="8 9">
    <name type="scientific">Colletotrichum karsti</name>
    <dbReference type="NCBI Taxonomy" id="1095194"/>
    <lineage>
        <taxon>Eukaryota</taxon>
        <taxon>Fungi</taxon>
        <taxon>Dikarya</taxon>
        <taxon>Ascomycota</taxon>
        <taxon>Pezizomycotina</taxon>
        <taxon>Sordariomycetes</taxon>
        <taxon>Hypocreomycetidae</taxon>
        <taxon>Glomerellales</taxon>
        <taxon>Glomerellaceae</taxon>
        <taxon>Colletotrichum</taxon>
        <taxon>Colletotrichum boninense species complex</taxon>
    </lineage>
</organism>
<feature type="transmembrane region" description="Helical" evidence="6">
    <location>
        <begin position="237"/>
        <end position="261"/>
    </location>
</feature>
<feature type="transmembrane region" description="Helical" evidence="6">
    <location>
        <begin position="180"/>
        <end position="198"/>
    </location>
</feature>
<dbReference type="InterPro" id="IPR020846">
    <property type="entry name" value="MFS_dom"/>
</dbReference>
<feature type="transmembrane region" description="Helical" evidence="6">
    <location>
        <begin position="204"/>
        <end position="225"/>
    </location>
</feature>
<evidence type="ECO:0000256" key="2">
    <source>
        <dbReference type="ARBA" id="ARBA00022692"/>
    </source>
</evidence>
<dbReference type="GeneID" id="62158119"/>
<dbReference type="Gene3D" id="1.20.1250.20">
    <property type="entry name" value="MFS general substrate transporter like domains"/>
    <property type="match status" value="1"/>
</dbReference>
<feature type="compositionally biased region" description="Polar residues" evidence="5">
    <location>
        <begin position="1"/>
        <end position="11"/>
    </location>
</feature>
<dbReference type="GO" id="GO:0022857">
    <property type="term" value="F:transmembrane transporter activity"/>
    <property type="evidence" value="ECO:0007669"/>
    <property type="project" value="InterPro"/>
</dbReference>
<keyword evidence="3 6" id="KW-1133">Transmembrane helix</keyword>
<sequence length="580" mass="63298">MATNSNWTLQEEQAGRKRGPTVGVSEFDDDGMSEMEKSETLVVGTTNLYVDGQLRLIPMPTPDPKDPLNLPAWRKWTAIGCLCFFGALALSAEVVIGGLLPVFILEYSGVDPHILNTIDFKTQSGGSGLNINPMSVVPPGVKPAPLEEVSLLATIPLLANGIASYFLVPTSIWIGRRPVMLFAATCAWAGGLFAAFSTSLNQHLMARALMGLGAGAVEALIPLIVQDMVFIHQRNKAMSAVVSSQGIIIIGLGVAAPWVSANYTWRWMYYITSGLGILAWALLIAFLPETRWTRSQEELSGQKIFPMLPGKNRPELDYTAFTPRTTWTNIGVFQNGFEFKRAAKSMFDALRSTYFPAIIWAVLANSIMIVNNQAAQQITPFALLAQGWQFQWTGLTVLPFFLASALVYVFGGPVADKISNAVTRWNGGSREPEHHLANLILPLVSGVAGCFIFGTAGEKNFHWSVLLVGSFLIVFAFLTTMTILSVFLVESYPQWAGPVLVNVSSLRIVIAFFLASKATVWIAEKGPIATFALYAEAIIVLSLGLPILYFWGKKMRQWTAGSVKSKQTEKEKVFDDGASV</sequence>
<keyword evidence="4 6" id="KW-0472">Membrane</keyword>
<feature type="transmembrane region" description="Helical" evidence="6">
    <location>
        <begin position="349"/>
        <end position="370"/>
    </location>
</feature>
<gene>
    <name evidence="8" type="ORF">CkaCkLH20_02326</name>
</gene>
<name>A0A9P6IDH5_9PEZI</name>
<dbReference type="PROSITE" id="PS50850">
    <property type="entry name" value="MFS"/>
    <property type="match status" value="1"/>
</dbReference>
<comment type="caution">
    <text evidence="8">The sequence shown here is derived from an EMBL/GenBank/DDBJ whole genome shotgun (WGS) entry which is preliminary data.</text>
</comment>
<keyword evidence="2 6" id="KW-0812">Transmembrane</keyword>
<dbReference type="AlphaFoldDB" id="A0A9P6IDH5"/>
<dbReference type="Pfam" id="PF07690">
    <property type="entry name" value="MFS_1"/>
    <property type="match status" value="1"/>
</dbReference>
<accession>A0A9P6IDH5</accession>
<dbReference type="OrthoDB" id="268400at2759"/>
<comment type="subcellular location">
    <subcellularLocation>
        <location evidence="1">Membrane</location>
        <topology evidence="1">Multi-pass membrane protein</topology>
    </subcellularLocation>
</comment>
<proteinExistence type="predicted"/>
<evidence type="ECO:0000256" key="5">
    <source>
        <dbReference type="SAM" id="MobiDB-lite"/>
    </source>
</evidence>
<feature type="transmembrane region" description="Helical" evidence="6">
    <location>
        <begin position="267"/>
        <end position="287"/>
    </location>
</feature>
<evidence type="ECO:0000313" key="8">
    <source>
        <dbReference type="EMBL" id="KAF9880372.1"/>
    </source>
</evidence>
<dbReference type="PANTHER" id="PTHR23502">
    <property type="entry name" value="MAJOR FACILITATOR SUPERFAMILY"/>
    <property type="match status" value="1"/>
</dbReference>
<feature type="transmembrane region" description="Helical" evidence="6">
    <location>
        <begin position="436"/>
        <end position="457"/>
    </location>
</feature>
<evidence type="ECO:0000256" key="1">
    <source>
        <dbReference type="ARBA" id="ARBA00004141"/>
    </source>
</evidence>
<keyword evidence="9" id="KW-1185">Reference proteome</keyword>
<feature type="transmembrane region" description="Helical" evidence="6">
    <location>
        <begin position="528"/>
        <end position="551"/>
    </location>
</feature>
<reference evidence="8" key="1">
    <citation type="submission" date="2020-03" db="EMBL/GenBank/DDBJ databases">
        <authorList>
            <person name="He L."/>
        </authorList>
    </citation>
    <scope>NUCLEOTIDE SEQUENCE</scope>
    <source>
        <strain evidence="8">CkLH20</strain>
    </source>
</reference>
<reference evidence="8" key="2">
    <citation type="submission" date="2020-11" db="EMBL/GenBank/DDBJ databases">
        <title>Whole genome sequencing of Colletotrichum sp.</title>
        <authorList>
            <person name="Li H."/>
        </authorList>
    </citation>
    <scope>NUCLEOTIDE SEQUENCE</scope>
    <source>
        <strain evidence="8">CkLH20</strain>
    </source>
</reference>
<dbReference type="SUPFAM" id="SSF103473">
    <property type="entry name" value="MFS general substrate transporter"/>
    <property type="match status" value="1"/>
</dbReference>
<dbReference type="InterPro" id="IPR036259">
    <property type="entry name" value="MFS_trans_sf"/>
</dbReference>
<protein>
    <submittedName>
        <fullName evidence="8">Major facilitator superfamily transporter</fullName>
    </submittedName>
</protein>
<feature type="transmembrane region" description="Helical" evidence="6">
    <location>
        <begin position="78"/>
        <end position="104"/>
    </location>
</feature>
<dbReference type="GO" id="GO:0005886">
    <property type="term" value="C:plasma membrane"/>
    <property type="evidence" value="ECO:0007669"/>
    <property type="project" value="TreeGrafter"/>
</dbReference>
<dbReference type="InterPro" id="IPR011701">
    <property type="entry name" value="MFS"/>
</dbReference>
<dbReference type="RefSeq" id="XP_038749833.1">
    <property type="nucleotide sequence ID" value="XM_038885045.1"/>
</dbReference>
<evidence type="ECO:0000256" key="4">
    <source>
        <dbReference type="ARBA" id="ARBA00023136"/>
    </source>
</evidence>
<evidence type="ECO:0000313" key="9">
    <source>
        <dbReference type="Proteomes" id="UP000781932"/>
    </source>
</evidence>
<feature type="region of interest" description="Disordered" evidence="5">
    <location>
        <begin position="1"/>
        <end position="30"/>
    </location>
</feature>
<feature type="transmembrane region" description="Helical" evidence="6">
    <location>
        <begin position="390"/>
        <end position="415"/>
    </location>
</feature>
<evidence type="ECO:0000256" key="3">
    <source>
        <dbReference type="ARBA" id="ARBA00022989"/>
    </source>
</evidence>
<dbReference type="PANTHER" id="PTHR23502:SF164">
    <property type="entry name" value="MAJOR FACILITATOR SUPERFAMILY (MFS) PROFILE DOMAIN-CONTAINING PROTEIN"/>
    <property type="match status" value="1"/>
</dbReference>
<feature type="transmembrane region" description="Helical" evidence="6">
    <location>
        <begin position="463"/>
        <end position="487"/>
    </location>
</feature>
<evidence type="ECO:0000256" key="6">
    <source>
        <dbReference type="SAM" id="Phobius"/>
    </source>
</evidence>
<feature type="domain" description="Major facilitator superfamily (MFS) profile" evidence="7">
    <location>
        <begin position="86"/>
        <end position="556"/>
    </location>
</feature>
<evidence type="ECO:0000259" key="7">
    <source>
        <dbReference type="PROSITE" id="PS50850"/>
    </source>
</evidence>
<feature type="transmembrane region" description="Helical" evidence="6">
    <location>
        <begin position="149"/>
        <end position="168"/>
    </location>
</feature>
<dbReference type="EMBL" id="JAATWM020000005">
    <property type="protein sequence ID" value="KAF9880372.1"/>
    <property type="molecule type" value="Genomic_DNA"/>
</dbReference>